<dbReference type="SUPFAM" id="SSF52317">
    <property type="entry name" value="Class I glutamine amidotransferase-like"/>
    <property type="match status" value="1"/>
</dbReference>
<name>A0A9X3MV09_9ACTN</name>
<evidence type="ECO:0000313" key="1">
    <source>
        <dbReference type="EMBL" id="MDA0162882.1"/>
    </source>
</evidence>
<keyword evidence="1" id="KW-0378">Hydrolase</keyword>
<dbReference type="GO" id="GO:0006598">
    <property type="term" value="P:polyamine catabolic process"/>
    <property type="evidence" value="ECO:0007669"/>
    <property type="project" value="TreeGrafter"/>
</dbReference>
<dbReference type="InterPro" id="IPR044668">
    <property type="entry name" value="PuuD-like"/>
</dbReference>
<reference evidence="1" key="1">
    <citation type="submission" date="2022-10" db="EMBL/GenBank/DDBJ databases">
        <title>The WGS of Solirubrobacter ginsenosidimutans DSM 21036.</title>
        <authorList>
            <person name="Jiang Z."/>
        </authorList>
    </citation>
    <scope>NUCLEOTIDE SEQUENCE</scope>
    <source>
        <strain evidence="1">DSM 21036</strain>
    </source>
</reference>
<comment type="caution">
    <text evidence="1">The sequence shown here is derived from an EMBL/GenBank/DDBJ whole genome shotgun (WGS) entry which is preliminary data.</text>
</comment>
<organism evidence="1 2">
    <name type="scientific">Solirubrobacter ginsenosidimutans</name>
    <dbReference type="NCBI Taxonomy" id="490573"/>
    <lineage>
        <taxon>Bacteria</taxon>
        <taxon>Bacillati</taxon>
        <taxon>Actinomycetota</taxon>
        <taxon>Thermoleophilia</taxon>
        <taxon>Solirubrobacterales</taxon>
        <taxon>Solirubrobacteraceae</taxon>
        <taxon>Solirubrobacter</taxon>
    </lineage>
</organism>
<dbReference type="InterPro" id="IPR011697">
    <property type="entry name" value="Peptidase_C26"/>
</dbReference>
<dbReference type="Gene3D" id="3.40.50.880">
    <property type="match status" value="1"/>
</dbReference>
<dbReference type="GO" id="GO:0033969">
    <property type="term" value="F:gamma-glutamyl-gamma-aminobutyrate hydrolase activity"/>
    <property type="evidence" value="ECO:0007669"/>
    <property type="project" value="TreeGrafter"/>
</dbReference>
<dbReference type="PANTHER" id="PTHR43235">
    <property type="entry name" value="GLUTAMINE AMIDOTRANSFERASE PB2B2.05-RELATED"/>
    <property type="match status" value="1"/>
</dbReference>
<dbReference type="InterPro" id="IPR029062">
    <property type="entry name" value="Class_I_gatase-like"/>
</dbReference>
<protein>
    <submittedName>
        <fullName evidence="1">Gamma-glutamyl-gamma-aminobutyrate hydrolase family protein</fullName>
    </submittedName>
</protein>
<sequence length="222" mass="23470">MSSRPVIGLCAAVERARWSVWDDEAVLLPRGYAEAVQRAGGIAVMLPPDPDLSDPGAYLSFLDGLILAGGADYGEVPDRDAFEIALGLAALDADLPLLGVCRGMQLMNLARGGTLIDHLPDVVGHEDHRLVPGAFGDHDVTLREGSLAARAAGALTQPTKSHHHQGVDQIGEGFQVTGWAVVDELPEALEDPSRRFALGVQWHPEADPAAREIAALVEAARG</sequence>
<accession>A0A9X3MV09</accession>
<dbReference type="RefSeq" id="WP_270042122.1">
    <property type="nucleotide sequence ID" value="NZ_JAPDOD010000021.1"/>
</dbReference>
<dbReference type="AlphaFoldDB" id="A0A9X3MV09"/>
<dbReference type="GO" id="GO:0005829">
    <property type="term" value="C:cytosol"/>
    <property type="evidence" value="ECO:0007669"/>
    <property type="project" value="TreeGrafter"/>
</dbReference>
<dbReference type="Proteomes" id="UP001149140">
    <property type="component" value="Unassembled WGS sequence"/>
</dbReference>
<dbReference type="Pfam" id="PF07722">
    <property type="entry name" value="Peptidase_C26"/>
    <property type="match status" value="1"/>
</dbReference>
<dbReference type="CDD" id="cd01745">
    <property type="entry name" value="GATase1_2"/>
    <property type="match status" value="1"/>
</dbReference>
<dbReference type="EMBL" id="JAPDOD010000021">
    <property type="protein sequence ID" value="MDA0162882.1"/>
    <property type="molecule type" value="Genomic_DNA"/>
</dbReference>
<proteinExistence type="predicted"/>
<dbReference type="PANTHER" id="PTHR43235:SF1">
    <property type="entry name" value="GLUTAMINE AMIDOTRANSFERASE PB2B2.05-RELATED"/>
    <property type="match status" value="1"/>
</dbReference>
<keyword evidence="2" id="KW-1185">Reference proteome</keyword>
<dbReference type="PROSITE" id="PS51273">
    <property type="entry name" value="GATASE_TYPE_1"/>
    <property type="match status" value="1"/>
</dbReference>
<evidence type="ECO:0000313" key="2">
    <source>
        <dbReference type="Proteomes" id="UP001149140"/>
    </source>
</evidence>
<gene>
    <name evidence="1" type="ORF">OM076_21590</name>
</gene>